<evidence type="ECO:0000259" key="4">
    <source>
        <dbReference type="PROSITE" id="PS50887"/>
    </source>
</evidence>
<dbReference type="Gene3D" id="3.30.450.20">
    <property type="entry name" value="PAS domain"/>
    <property type="match status" value="4"/>
</dbReference>
<dbReference type="PANTHER" id="PTHR44757">
    <property type="entry name" value="DIGUANYLATE CYCLASE DGCP"/>
    <property type="match status" value="1"/>
</dbReference>
<feature type="domain" description="HD-GYP" evidence="5">
    <location>
        <begin position="702"/>
        <end position="886"/>
    </location>
</feature>
<dbReference type="InterPro" id="IPR043128">
    <property type="entry name" value="Rev_trsase/Diguanyl_cyclase"/>
</dbReference>
<dbReference type="PROSITE" id="PS50112">
    <property type="entry name" value="PAS"/>
    <property type="match status" value="3"/>
</dbReference>
<evidence type="ECO:0000313" key="7">
    <source>
        <dbReference type="Proteomes" id="UP000198636"/>
    </source>
</evidence>
<dbReference type="NCBIfam" id="TIGR00254">
    <property type="entry name" value="GGDEF"/>
    <property type="match status" value="1"/>
</dbReference>
<dbReference type="SMART" id="SM00086">
    <property type="entry name" value="PAC"/>
    <property type="match status" value="3"/>
</dbReference>
<feature type="domain" description="PAS" evidence="2">
    <location>
        <begin position="174"/>
        <end position="246"/>
    </location>
</feature>
<reference evidence="6 7" key="1">
    <citation type="submission" date="2016-10" db="EMBL/GenBank/DDBJ databases">
        <authorList>
            <person name="de Groot N.N."/>
        </authorList>
    </citation>
    <scope>NUCLEOTIDE SEQUENCE [LARGE SCALE GENOMIC DNA]</scope>
    <source>
        <strain evidence="6 7">DSM 18978</strain>
    </source>
</reference>
<feature type="domain" description="GGDEF" evidence="4">
    <location>
        <begin position="581"/>
        <end position="714"/>
    </location>
</feature>
<feature type="domain" description="PAC" evidence="3">
    <location>
        <begin position="501"/>
        <end position="552"/>
    </location>
</feature>
<evidence type="ECO:0000259" key="5">
    <source>
        <dbReference type="PROSITE" id="PS51832"/>
    </source>
</evidence>
<dbReference type="InterPro" id="IPR000014">
    <property type="entry name" value="PAS"/>
</dbReference>
<dbReference type="PROSITE" id="PS51832">
    <property type="entry name" value="HD_GYP"/>
    <property type="match status" value="1"/>
</dbReference>
<accession>A0A1G5F1J6</accession>
<dbReference type="Pfam" id="PF13426">
    <property type="entry name" value="PAS_9"/>
    <property type="match status" value="2"/>
</dbReference>
<dbReference type="EMBL" id="FMUS01000006">
    <property type="protein sequence ID" value="SCY33116.1"/>
    <property type="molecule type" value="Genomic_DNA"/>
</dbReference>
<dbReference type="InterPro" id="IPR013655">
    <property type="entry name" value="PAS_fold_3"/>
</dbReference>
<dbReference type="InterPro" id="IPR052155">
    <property type="entry name" value="Biofilm_reg_signaling"/>
</dbReference>
<dbReference type="SMART" id="SM00091">
    <property type="entry name" value="PAS"/>
    <property type="match status" value="4"/>
</dbReference>
<dbReference type="Proteomes" id="UP000198636">
    <property type="component" value="Unassembled WGS sequence"/>
</dbReference>
<keyword evidence="1" id="KW-0175">Coiled coil</keyword>
<dbReference type="PROSITE" id="PS50113">
    <property type="entry name" value="PAC"/>
    <property type="match status" value="3"/>
</dbReference>
<dbReference type="OrthoDB" id="9804747at2"/>
<dbReference type="AlphaFoldDB" id="A0A1G5F1J6"/>
<dbReference type="STRING" id="1120976.SAMN03080606_01308"/>
<dbReference type="SMART" id="SM00471">
    <property type="entry name" value="HDc"/>
    <property type="match status" value="1"/>
</dbReference>
<dbReference type="InterPro" id="IPR035965">
    <property type="entry name" value="PAS-like_dom_sf"/>
</dbReference>
<dbReference type="InterPro" id="IPR000700">
    <property type="entry name" value="PAS-assoc_C"/>
</dbReference>
<evidence type="ECO:0000256" key="1">
    <source>
        <dbReference type="SAM" id="Coils"/>
    </source>
</evidence>
<feature type="domain" description="PAC" evidence="3">
    <location>
        <begin position="80"/>
        <end position="131"/>
    </location>
</feature>
<dbReference type="SUPFAM" id="SSF109604">
    <property type="entry name" value="HD-domain/PDEase-like"/>
    <property type="match status" value="1"/>
</dbReference>
<feature type="domain" description="PAC" evidence="3">
    <location>
        <begin position="250"/>
        <end position="303"/>
    </location>
</feature>
<dbReference type="Gene3D" id="3.30.70.270">
    <property type="match status" value="1"/>
</dbReference>
<dbReference type="Pfam" id="PF00990">
    <property type="entry name" value="GGDEF"/>
    <property type="match status" value="1"/>
</dbReference>
<dbReference type="RefSeq" id="WP_091541351.1">
    <property type="nucleotide sequence ID" value="NZ_FMUS01000006.1"/>
</dbReference>
<dbReference type="InterPro" id="IPR029787">
    <property type="entry name" value="Nucleotide_cyclase"/>
</dbReference>
<dbReference type="Gene3D" id="1.10.3210.10">
    <property type="entry name" value="Hypothetical protein af1432"/>
    <property type="match status" value="1"/>
</dbReference>
<sequence>MINKKYENTNMTLFDDALMGIFRSTLDARFLYVNKLFAHILKYDSPDDVLKSVHNIEEQVYVKKNREELTNIIKKEGRLSNYEIEYYCKDGSIVAAVLNMRLVEDIEGNYFLEGFISDVSDMKKKEVILKENEQRLQELNEELEAALQQLKANEEVLHDHYNRLKENEKALTESEERWYFALEGSENGVWDWDILNNKIFRSDQYKKMRGFTKTEMNDSLDSWTSHLHPLDKETVLKELKDHIDGNSPIYSVEYRLMCKDGTYMWIHERGKVMVRDHMGKPIRMVGTHMNINKRKEAEEAIQYQKNLFESLFNNSPEAIAYFDSDEKILDINSRFTELFGYNDCEIKGKRISEVVDTEGKLNNFGIRTVLEGKPFLLEDVIRFNKQGKPLHLIVKGAPIIIKNKTVGGYAIYTDIRAIKKAEAKIRRQQKILESLFKYSPDAIVHMDMEGNIIQINEKFYQMFGYSQEECKGNHLNNLIVTEEYINDAKNIDIMAFNRSDLDIESKRIKKDGSFIDVKLRGGATVVDGEIIGYHAIYTDITAQKKAEEHIKYLSYHDKLTGLYNRAYFEEILEKLDAENQHPLAIIIGDVNGLKLINDVFGHQEGDKLLITIAEILKKACRFDDIVCRWGGDEFAIMLPNSNESDAREVCKRIDQLRLESKNTPIRISIATGFAVKQDKFKNMKEVKKEAEEKMYRNKLMEETSMRSNIILSLQQSLYERSNETEEHAQRMKDLSIRLGKKLELDSDKIAELSLLAIIHDIGKIAISDIILDKPSKLTEAEWEEMKKHTEIGYRIANTTPELMHISKYVLFHHERWDGRGYPKGLKGNEIPLLSRIIAIIDAYDVMTHSRPYKKPISHEEAIEEIVKCSGSQFDPEIAKIFVDLFK</sequence>
<dbReference type="SUPFAM" id="SSF55073">
    <property type="entry name" value="Nucleotide cyclase"/>
    <property type="match status" value="1"/>
</dbReference>
<evidence type="ECO:0000313" key="6">
    <source>
        <dbReference type="EMBL" id="SCY33116.1"/>
    </source>
</evidence>
<evidence type="ECO:0000259" key="3">
    <source>
        <dbReference type="PROSITE" id="PS50113"/>
    </source>
</evidence>
<dbReference type="Pfam" id="PF08447">
    <property type="entry name" value="PAS_3"/>
    <property type="match status" value="1"/>
</dbReference>
<dbReference type="SMART" id="SM00267">
    <property type="entry name" value="GGDEF"/>
    <property type="match status" value="1"/>
</dbReference>
<dbReference type="InterPro" id="IPR000160">
    <property type="entry name" value="GGDEF_dom"/>
</dbReference>
<dbReference type="InterPro" id="IPR001610">
    <property type="entry name" value="PAC"/>
</dbReference>
<gene>
    <name evidence="6" type="ORF">SAMN03080606_01308</name>
</gene>
<feature type="coiled-coil region" evidence="1">
    <location>
        <begin position="122"/>
        <end position="177"/>
    </location>
</feature>
<feature type="domain" description="PAS" evidence="2">
    <location>
        <begin position="304"/>
        <end position="358"/>
    </location>
</feature>
<dbReference type="CDD" id="cd00077">
    <property type="entry name" value="HDc"/>
    <property type="match status" value="1"/>
</dbReference>
<organism evidence="6 7">
    <name type="scientific">Alkaliphilus peptidifermentans DSM 18978</name>
    <dbReference type="NCBI Taxonomy" id="1120976"/>
    <lineage>
        <taxon>Bacteria</taxon>
        <taxon>Bacillati</taxon>
        <taxon>Bacillota</taxon>
        <taxon>Clostridia</taxon>
        <taxon>Peptostreptococcales</taxon>
        <taxon>Natronincolaceae</taxon>
        <taxon>Alkaliphilus</taxon>
    </lineage>
</organism>
<dbReference type="PANTHER" id="PTHR44757:SF2">
    <property type="entry name" value="BIOFILM ARCHITECTURE MAINTENANCE PROTEIN MBAA"/>
    <property type="match status" value="1"/>
</dbReference>
<dbReference type="Pfam" id="PF13188">
    <property type="entry name" value="PAS_8"/>
    <property type="match status" value="1"/>
</dbReference>
<dbReference type="CDD" id="cd01949">
    <property type="entry name" value="GGDEF"/>
    <property type="match status" value="1"/>
</dbReference>
<dbReference type="NCBIfam" id="TIGR00229">
    <property type="entry name" value="sensory_box"/>
    <property type="match status" value="4"/>
</dbReference>
<proteinExistence type="predicted"/>
<evidence type="ECO:0000259" key="2">
    <source>
        <dbReference type="PROSITE" id="PS50112"/>
    </source>
</evidence>
<feature type="domain" description="PAS" evidence="2">
    <location>
        <begin position="428"/>
        <end position="483"/>
    </location>
</feature>
<dbReference type="InterPro" id="IPR037522">
    <property type="entry name" value="HD_GYP_dom"/>
</dbReference>
<dbReference type="Pfam" id="PF13487">
    <property type="entry name" value="HD_5"/>
    <property type="match status" value="1"/>
</dbReference>
<dbReference type="PROSITE" id="PS50887">
    <property type="entry name" value="GGDEF"/>
    <property type="match status" value="1"/>
</dbReference>
<keyword evidence="7" id="KW-1185">Reference proteome</keyword>
<name>A0A1G5F1J6_9FIRM</name>
<protein>
    <submittedName>
        <fullName evidence="6">PAS domain S-box-containing protein/diguanylate cyclase (GGDEF) domain-containing protein</fullName>
    </submittedName>
</protein>
<dbReference type="SUPFAM" id="SSF55785">
    <property type="entry name" value="PYP-like sensor domain (PAS domain)"/>
    <property type="match status" value="4"/>
</dbReference>
<dbReference type="InterPro" id="IPR003607">
    <property type="entry name" value="HD/PDEase_dom"/>
</dbReference>
<dbReference type="CDD" id="cd00130">
    <property type="entry name" value="PAS"/>
    <property type="match status" value="4"/>
</dbReference>